<name>A0AA94HQD5_DESDE</name>
<keyword evidence="2" id="KW-0812">Transmembrane</keyword>
<reference evidence="4" key="1">
    <citation type="submission" date="2016-11" db="EMBL/GenBank/DDBJ databases">
        <authorList>
            <person name="Jaros S."/>
            <person name="Januszkiewicz K."/>
            <person name="Wedrychowicz H."/>
        </authorList>
    </citation>
    <scope>NUCLEOTIDE SEQUENCE [LARGE SCALE GENOMIC DNA]</scope>
    <source>
        <strain evidence="4">DSM 7057</strain>
    </source>
</reference>
<evidence type="ECO:0000256" key="2">
    <source>
        <dbReference type="SAM" id="Phobius"/>
    </source>
</evidence>
<feature type="compositionally biased region" description="Basic and acidic residues" evidence="1">
    <location>
        <begin position="992"/>
        <end position="1005"/>
    </location>
</feature>
<evidence type="ECO:0000256" key="1">
    <source>
        <dbReference type="SAM" id="MobiDB-lite"/>
    </source>
</evidence>
<evidence type="ECO:0000313" key="4">
    <source>
        <dbReference type="Proteomes" id="UP000182680"/>
    </source>
</evidence>
<dbReference type="AlphaFoldDB" id="A0AA94HQD5"/>
<feature type="region of interest" description="Disordered" evidence="1">
    <location>
        <begin position="991"/>
        <end position="1014"/>
    </location>
</feature>
<keyword evidence="2" id="KW-0472">Membrane</keyword>
<proteinExistence type="predicted"/>
<feature type="transmembrane region" description="Helical" evidence="2">
    <location>
        <begin position="787"/>
        <end position="808"/>
    </location>
</feature>
<organism evidence="3 4">
    <name type="scientific">Desulfovibrio desulfuricans</name>
    <dbReference type="NCBI Taxonomy" id="876"/>
    <lineage>
        <taxon>Bacteria</taxon>
        <taxon>Pseudomonadati</taxon>
        <taxon>Thermodesulfobacteriota</taxon>
        <taxon>Desulfovibrionia</taxon>
        <taxon>Desulfovibrionales</taxon>
        <taxon>Desulfovibrionaceae</taxon>
        <taxon>Desulfovibrio</taxon>
    </lineage>
</organism>
<dbReference type="Proteomes" id="UP000182680">
    <property type="component" value="Unassembled WGS sequence"/>
</dbReference>
<keyword evidence="2" id="KW-1133">Transmembrane helix</keyword>
<feature type="transmembrane region" description="Helical" evidence="2">
    <location>
        <begin position="753"/>
        <end position="775"/>
    </location>
</feature>
<protein>
    <submittedName>
        <fullName evidence="3">Uncharacterized protein</fullName>
    </submittedName>
</protein>
<comment type="caution">
    <text evidence="3">The sequence shown here is derived from an EMBL/GenBank/DDBJ whole genome shotgun (WGS) entry which is preliminary data.</text>
</comment>
<gene>
    <name evidence="3" type="ORF">SAMN02910291_00003</name>
</gene>
<feature type="transmembrane region" description="Helical" evidence="2">
    <location>
        <begin position="674"/>
        <end position="698"/>
    </location>
</feature>
<dbReference type="EMBL" id="FPIW01000002">
    <property type="protein sequence ID" value="SFW11285.1"/>
    <property type="molecule type" value="Genomic_DNA"/>
</dbReference>
<dbReference type="RefSeq" id="WP_072311038.1">
    <property type="nucleotide sequence ID" value="NZ_FPIW01000002.1"/>
</dbReference>
<evidence type="ECO:0000313" key="3">
    <source>
        <dbReference type="EMBL" id="SFW11285.1"/>
    </source>
</evidence>
<sequence>MSFVWRGIYFDKQDREILVLVNRILESDNNHSDTCLFDPSLHPHGIKELVASPVSRMAYAVINLLRNLQAGRTQARDRLLALQTLYDEVLNSAHSSLRRNTARVLMQIMKSIVRAHDNPMEQLKLAHDFRRTVQGTPRIVRRMLARYHLPEMPEAWNQIAFDDHVYDANTKGRKSPTHLIMDAWIKGLRSLTVAYEYWVQPDAAREILRAAEITGIDVRIGLEFQVPFYGRFVSLFWIPRGFSSNEDFLEFLHSPKMAEMMKRGREVLRWRRDRVLNCLALWNEHQRAKMETAWEVEVPELSGEEFLRMVGRGQASSLHLAEALHRHVQPSLRQRAARLAERDDATARAELAVLETMGPEHIAEEWLSAALHPELPDLDCPPPQEEMPHLMRLSILELTRELVELTPGYRLVLCTSGLSVEDVAELLWDSRGNITHLEIFNMKSWMERQQANLKPISELQQALNEGLGPRVKQIIRQMVRRMRTVDEERAAKFRDILHNVPKLWEHYRHKPLGSRLGTSSASRITYGMGFAIKDTLPRKGRPARRYRGRQLFEIPICSPVEEVLSYTKPRNPSIWQRAARCLRWLPGCRHLGLECRKAWKTASEDFHVCSQGNIMNLGGLSAALGNNLLGKKDEVDASKPGAAYLNSSFCNWLKVLLGFVPAFFSFLYTQDWWVLAWGGTFIWFGITGVRNVVQMVLAAKGATRDTLIHWRDQVSVNRLCDSLMYTGISVLLLEVTVRVWLLDRTFNITVAQSPWTVFTVLSIINGFYICAHNVFRGFPKEAAIGNLFRSVLSIPVSSLYNSLLYYGLLAWGVASPELYLVPSAAVVSKMSSDSVAALIEGYADSQVNLRMRRWDYRSKLNNLFDCYTRLELLFPHEDALIKLARPGGLQGSGGVKGKELERAFIVNALDLMYIWFYQPRAQDAFRQITRAMPEADRNVLARSQLVLTREREISQLLVDGLLGRNFSRPLAFFLDKRKAYLRRLSRMCRPGKMREPGMARVDRTQKRPVAPKVG</sequence>
<feature type="transmembrane region" description="Helical" evidence="2">
    <location>
        <begin position="719"/>
        <end position="741"/>
    </location>
</feature>
<accession>A0AA94HQD5</accession>